<dbReference type="AlphaFoldDB" id="A0A1I5D8G2"/>
<dbReference type="InterPro" id="IPR010134">
    <property type="entry name" value="PHA_reg_PhaR"/>
</dbReference>
<dbReference type="OrthoDB" id="9795345at2"/>
<evidence type="ECO:0000256" key="1">
    <source>
        <dbReference type="SAM" id="MobiDB-lite"/>
    </source>
</evidence>
<feature type="region of interest" description="Disordered" evidence="1">
    <location>
        <begin position="165"/>
        <end position="223"/>
    </location>
</feature>
<dbReference type="NCBIfam" id="TIGR01848">
    <property type="entry name" value="PHA_reg_PhaR"/>
    <property type="match status" value="1"/>
</dbReference>
<dbReference type="RefSeq" id="WP_091197559.1">
    <property type="nucleotide sequence ID" value="NZ_FOVE01000023.1"/>
</dbReference>
<dbReference type="EMBL" id="FOVE01000023">
    <property type="protein sequence ID" value="SFN95564.1"/>
    <property type="molecule type" value="Genomic_DNA"/>
</dbReference>
<feature type="compositionally biased region" description="Low complexity" evidence="1">
    <location>
        <begin position="165"/>
        <end position="198"/>
    </location>
</feature>
<evidence type="ECO:0000313" key="4">
    <source>
        <dbReference type="EMBL" id="SFN95564.1"/>
    </source>
</evidence>
<evidence type="ECO:0000259" key="2">
    <source>
        <dbReference type="Pfam" id="PF05233"/>
    </source>
</evidence>
<feature type="domain" description="PHB accumulation regulatory" evidence="2">
    <location>
        <begin position="71"/>
        <end position="108"/>
    </location>
</feature>
<accession>A0A1I5D8G2</accession>
<dbReference type="InterPro" id="IPR012909">
    <property type="entry name" value="PHA_DNA-bd_N"/>
</dbReference>
<feature type="domain" description="PHB accumulation regulatory" evidence="2">
    <location>
        <begin position="127"/>
        <end position="164"/>
    </location>
</feature>
<protein>
    <submittedName>
        <fullName evidence="4">Polyhydroxyalkanoate synthesis repressor PhaR</fullName>
    </submittedName>
</protein>
<evidence type="ECO:0000313" key="5">
    <source>
        <dbReference type="Proteomes" id="UP000242869"/>
    </source>
</evidence>
<proteinExistence type="predicted"/>
<dbReference type="STRING" id="83765.SAMN05660284_02607"/>
<dbReference type="InterPro" id="IPR007897">
    <property type="entry name" value="PHB_accumulat"/>
</dbReference>
<dbReference type="GO" id="GO:0006355">
    <property type="term" value="P:regulation of DNA-templated transcription"/>
    <property type="evidence" value="ECO:0007669"/>
    <property type="project" value="InterPro"/>
</dbReference>
<sequence length="223" mass="24888">MSAEKLVIKKYPNRRLYDTSTSSYITLADVKQLVLDNVEIQVLDAKTGEDLTRSVLLQIIMDEESGAMPMFSYDALTQLIRFYGNAMQGLMGNFLDKNMALFMQMQDKLGEQTQSVISGENPVFSNPQLWGDFMKFQGPSLQKMMGDYLESGASMFMQMQQQMQQQMQEQLQEQARGIFAEPEATPATSAAPAAPAESAEAEPKKAAAAKPRTATRKRTEDKS</sequence>
<evidence type="ECO:0000259" key="3">
    <source>
        <dbReference type="Pfam" id="PF07879"/>
    </source>
</evidence>
<dbReference type="Pfam" id="PF05233">
    <property type="entry name" value="PHB_acc"/>
    <property type="match status" value="2"/>
</dbReference>
<dbReference type="Proteomes" id="UP000242869">
    <property type="component" value="Unassembled WGS sequence"/>
</dbReference>
<keyword evidence="5" id="KW-1185">Reference proteome</keyword>
<gene>
    <name evidence="4" type="ORF">SAMN05660284_02607</name>
</gene>
<organism evidence="4 5">
    <name type="scientific">Formivibrio citricus</name>
    <dbReference type="NCBI Taxonomy" id="83765"/>
    <lineage>
        <taxon>Bacteria</taxon>
        <taxon>Pseudomonadati</taxon>
        <taxon>Pseudomonadota</taxon>
        <taxon>Betaproteobacteria</taxon>
        <taxon>Neisseriales</taxon>
        <taxon>Chitinibacteraceae</taxon>
        <taxon>Formivibrio</taxon>
    </lineage>
</organism>
<feature type="domain" description="PHA accumulation regulator DNA-binding N-terminal" evidence="3">
    <location>
        <begin position="7"/>
        <end position="65"/>
    </location>
</feature>
<name>A0A1I5D8G2_9NEIS</name>
<reference evidence="5" key="1">
    <citation type="submission" date="2016-10" db="EMBL/GenBank/DDBJ databases">
        <authorList>
            <person name="Varghese N."/>
            <person name="Submissions S."/>
        </authorList>
    </citation>
    <scope>NUCLEOTIDE SEQUENCE [LARGE SCALE GENOMIC DNA]</scope>
    <source>
        <strain evidence="5">DSM 6150</strain>
    </source>
</reference>
<dbReference type="Pfam" id="PF07879">
    <property type="entry name" value="PHB_acc_N"/>
    <property type="match status" value="1"/>
</dbReference>